<dbReference type="SUPFAM" id="SSF117281">
    <property type="entry name" value="Kelch motif"/>
    <property type="match status" value="1"/>
</dbReference>
<gene>
    <name evidence="2" type="ORF">KIPB_002168</name>
</gene>
<feature type="region of interest" description="Disordered" evidence="1">
    <location>
        <begin position="327"/>
        <end position="347"/>
    </location>
</feature>
<keyword evidence="3" id="KW-1185">Reference proteome</keyword>
<evidence type="ECO:0000256" key="1">
    <source>
        <dbReference type="SAM" id="MobiDB-lite"/>
    </source>
</evidence>
<reference evidence="2 3" key="1">
    <citation type="journal article" date="2018" name="PLoS ONE">
        <title>The draft genome of Kipferlia bialata reveals reductive genome evolution in fornicate parasites.</title>
        <authorList>
            <person name="Tanifuji G."/>
            <person name="Takabayashi S."/>
            <person name="Kume K."/>
            <person name="Takagi M."/>
            <person name="Nakayama T."/>
            <person name="Kamikawa R."/>
            <person name="Inagaki Y."/>
            <person name="Hashimoto T."/>
        </authorList>
    </citation>
    <scope>NUCLEOTIDE SEQUENCE [LARGE SCALE GENOMIC DNA]</scope>
    <source>
        <strain evidence="2">NY0173</strain>
    </source>
</reference>
<evidence type="ECO:0000313" key="2">
    <source>
        <dbReference type="EMBL" id="GIQ81241.1"/>
    </source>
</evidence>
<proteinExistence type="predicted"/>
<name>A0A9K3CQD4_9EUKA</name>
<dbReference type="EMBL" id="BDIP01000342">
    <property type="protein sequence ID" value="GIQ81241.1"/>
    <property type="molecule type" value="Genomic_DNA"/>
</dbReference>
<dbReference type="Proteomes" id="UP000265618">
    <property type="component" value="Unassembled WGS sequence"/>
</dbReference>
<dbReference type="InterPro" id="IPR015915">
    <property type="entry name" value="Kelch-typ_b-propeller"/>
</dbReference>
<dbReference type="Gene3D" id="2.120.10.80">
    <property type="entry name" value="Kelch-type beta propeller"/>
    <property type="match status" value="1"/>
</dbReference>
<sequence length="356" mass="39991">MKGPISVRWHVLDWPDDMEEYYLGLTIPIGEGRVMVIMENGTRHHCRTIVLDPYVERNKGAEGERNKGAEGGRETVVWRATQMPRKRMKPDNDYVTGSCAGGVVVTYGLDRDWIDRCDTNCDSVTKCRHMSVFRLDERSWSRVPLKRGTLGPFTHYISQDGSRTSLPEGLKLVQQPLDIPLACAIDGEHAVLDRATRRMSLYDPDTETWTQDTRRCPYIPRDSCIATVTEPETVHLFWPQSSTHRHCTYTTRGGWVKEKGTPVFPSGVRCQAFGRNVVVFSSNGSHMYDGISGEWTKLQSANLVPHSYARHAIVNTNTALVIVSGQTRVGDGQEGERERGTDGITGHTLTVDEDLL</sequence>
<comment type="caution">
    <text evidence="2">The sequence shown here is derived from an EMBL/GenBank/DDBJ whole genome shotgun (WGS) entry which is preliminary data.</text>
</comment>
<evidence type="ECO:0000313" key="3">
    <source>
        <dbReference type="Proteomes" id="UP000265618"/>
    </source>
</evidence>
<dbReference type="AlphaFoldDB" id="A0A9K3CQD4"/>
<organism evidence="2 3">
    <name type="scientific">Kipferlia bialata</name>
    <dbReference type="NCBI Taxonomy" id="797122"/>
    <lineage>
        <taxon>Eukaryota</taxon>
        <taxon>Metamonada</taxon>
        <taxon>Carpediemonas-like organisms</taxon>
        <taxon>Kipferlia</taxon>
    </lineage>
</organism>
<protein>
    <submittedName>
        <fullName evidence="2">Uncharacterized protein</fullName>
    </submittedName>
</protein>
<accession>A0A9K3CQD4</accession>